<evidence type="ECO:0000313" key="2">
    <source>
        <dbReference type="EMBL" id="MBA2131975.1"/>
    </source>
</evidence>
<proteinExistence type="predicted"/>
<dbReference type="GO" id="GO:0005737">
    <property type="term" value="C:cytoplasm"/>
    <property type="evidence" value="ECO:0007669"/>
    <property type="project" value="TreeGrafter"/>
</dbReference>
<organism evidence="2 3">
    <name type="scientific">Capillibacterium thermochitinicola</name>
    <dbReference type="NCBI Taxonomy" id="2699427"/>
    <lineage>
        <taxon>Bacteria</taxon>
        <taxon>Bacillati</taxon>
        <taxon>Bacillota</taxon>
        <taxon>Capillibacterium</taxon>
    </lineage>
</organism>
<dbReference type="PANTHER" id="PTHR43778">
    <property type="entry name" value="PYRUVATE CARBOXYLASE"/>
    <property type="match status" value="1"/>
</dbReference>
<dbReference type="InterPro" id="IPR013785">
    <property type="entry name" value="Aldolase_TIM"/>
</dbReference>
<dbReference type="PANTHER" id="PTHR43778:SF2">
    <property type="entry name" value="PYRUVATE CARBOXYLASE, MITOCHONDRIAL"/>
    <property type="match status" value="1"/>
</dbReference>
<dbReference type="GO" id="GO:0004736">
    <property type="term" value="F:pyruvate carboxylase activity"/>
    <property type="evidence" value="ECO:0007669"/>
    <property type="project" value="TreeGrafter"/>
</dbReference>
<comment type="caution">
    <text evidence="2">The sequence shown here is derived from an EMBL/GenBank/DDBJ whole genome shotgun (WGS) entry which is preliminary data.</text>
</comment>
<dbReference type="RefSeq" id="WP_181338420.1">
    <property type="nucleotide sequence ID" value="NZ_JAAKDE010000001.1"/>
</dbReference>
<dbReference type="NCBIfam" id="NF006761">
    <property type="entry name" value="PRK09282.1"/>
    <property type="match status" value="1"/>
</dbReference>
<sequence length="447" mass="49724">MAHKVGITETIFRDAHQSLWATRMKTDDMMKVAAAIDEIGFHSLEAWGGATFDTCLRFLNEDPWVRLKLLRGTIRKTPLQMLLRGQNLLGYRHYPDDVVRAFCLKAKENGIQIFRIFDALNDPRNMETAIRVCKETGAHVQGTICYTISPVHDIDSYVALALKLKEMGCDSICIKDMAGLLMPYIAEELVKRLKTEVGLPVQLHCHYTSGMASMTYLKAIEAGADVVDTALSALAMGTSQPPTESLVAALQGTPYDTGLDLTKIAPINQHFKELREEYKALESPRTVDTAVLSYQIPGGMISNLVNQLKSQNALHRYEEVLAEVPRTRAELGYPPLVTPTSQMVGTQAVLNVLTGKRYSVVPKEIKDYVRGYYGRPPAPIDPEVKALIIGDEEPITCRPADLLEPRLEAARQELAEKGFGQLSEEDVLSYILFPEVALGFFQRRAGQ</sequence>
<dbReference type="Gene3D" id="3.20.20.70">
    <property type="entry name" value="Aldolase class I"/>
    <property type="match status" value="1"/>
</dbReference>
<dbReference type="InterPro" id="IPR003379">
    <property type="entry name" value="Carboxylase_cons_dom"/>
</dbReference>
<evidence type="ECO:0000313" key="3">
    <source>
        <dbReference type="Proteomes" id="UP000657177"/>
    </source>
</evidence>
<dbReference type="SUPFAM" id="SSF51569">
    <property type="entry name" value="Aldolase"/>
    <property type="match status" value="1"/>
</dbReference>
<accession>A0A8J6LHD6</accession>
<dbReference type="CDD" id="cd07937">
    <property type="entry name" value="DRE_TIM_PC_TC_5S"/>
    <property type="match status" value="1"/>
</dbReference>
<reference evidence="2" key="1">
    <citation type="submission" date="2020-06" db="EMBL/GenBank/DDBJ databases">
        <title>Novel chitinolytic bacterium.</title>
        <authorList>
            <person name="Ungkulpasvich U."/>
            <person name="Kosugi A."/>
            <person name="Uke A."/>
        </authorList>
    </citation>
    <scope>NUCLEOTIDE SEQUENCE</scope>
    <source>
        <strain evidence="2">UUS1-1</strain>
    </source>
</reference>
<dbReference type="InterPro" id="IPR055268">
    <property type="entry name" value="PCB-like"/>
</dbReference>
<gene>
    <name evidence="2" type="ORF">G5B42_00155</name>
</gene>
<dbReference type="AlphaFoldDB" id="A0A8J6LHD6"/>
<dbReference type="EMBL" id="JAAKDE010000001">
    <property type="protein sequence ID" value="MBA2131975.1"/>
    <property type="molecule type" value="Genomic_DNA"/>
</dbReference>
<name>A0A8J6LHD6_9FIRM</name>
<dbReference type="InterPro" id="IPR000891">
    <property type="entry name" value="PYR_CT"/>
</dbReference>
<dbReference type="PROSITE" id="PS50991">
    <property type="entry name" value="PYR_CT"/>
    <property type="match status" value="1"/>
</dbReference>
<protein>
    <submittedName>
        <fullName evidence="2">Pyruvate/oxaloacetate carboxyltransferase</fullName>
    </submittedName>
</protein>
<evidence type="ECO:0000259" key="1">
    <source>
        <dbReference type="PROSITE" id="PS50991"/>
    </source>
</evidence>
<dbReference type="Pfam" id="PF00682">
    <property type="entry name" value="HMGL-like"/>
    <property type="match status" value="1"/>
</dbReference>
<dbReference type="GO" id="GO:0006094">
    <property type="term" value="P:gluconeogenesis"/>
    <property type="evidence" value="ECO:0007669"/>
    <property type="project" value="TreeGrafter"/>
</dbReference>
<feature type="domain" description="Pyruvate carboxyltransferase" evidence="1">
    <location>
        <begin position="5"/>
        <end position="265"/>
    </location>
</feature>
<keyword evidence="2" id="KW-0670">Pyruvate</keyword>
<dbReference type="Proteomes" id="UP000657177">
    <property type="component" value="Unassembled WGS sequence"/>
</dbReference>
<dbReference type="SUPFAM" id="SSF89000">
    <property type="entry name" value="post-HMGL domain-like"/>
    <property type="match status" value="1"/>
</dbReference>
<keyword evidence="3" id="KW-1185">Reference proteome</keyword>
<dbReference type="Pfam" id="PF02436">
    <property type="entry name" value="PYC_OADA"/>
    <property type="match status" value="1"/>
</dbReference>